<reference evidence="1 2" key="1">
    <citation type="journal article" date="2022" name="DNA Res.">
        <title>Chromosomal-level genome assembly of the orchid tree Bauhinia variegata (Leguminosae; Cercidoideae) supports the allotetraploid origin hypothesis of Bauhinia.</title>
        <authorList>
            <person name="Zhong Y."/>
            <person name="Chen Y."/>
            <person name="Zheng D."/>
            <person name="Pang J."/>
            <person name="Liu Y."/>
            <person name="Luo S."/>
            <person name="Meng S."/>
            <person name="Qian L."/>
            <person name="Wei D."/>
            <person name="Dai S."/>
            <person name="Zhou R."/>
        </authorList>
    </citation>
    <scope>NUCLEOTIDE SEQUENCE [LARGE SCALE GENOMIC DNA]</scope>
    <source>
        <strain evidence="1">BV-YZ2020</strain>
    </source>
</reference>
<evidence type="ECO:0000313" key="1">
    <source>
        <dbReference type="EMBL" id="KAI4357181.1"/>
    </source>
</evidence>
<organism evidence="1 2">
    <name type="scientific">Bauhinia variegata</name>
    <name type="common">Purple orchid tree</name>
    <name type="synonym">Phanera variegata</name>
    <dbReference type="NCBI Taxonomy" id="167791"/>
    <lineage>
        <taxon>Eukaryota</taxon>
        <taxon>Viridiplantae</taxon>
        <taxon>Streptophyta</taxon>
        <taxon>Embryophyta</taxon>
        <taxon>Tracheophyta</taxon>
        <taxon>Spermatophyta</taxon>
        <taxon>Magnoliopsida</taxon>
        <taxon>eudicotyledons</taxon>
        <taxon>Gunneridae</taxon>
        <taxon>Pentapetalae</taxon>
        <taxon>rosids</taxon>
        <taxon>fabids</taxon>
        <taxon>Fabales</taxon>
        <taxon>Fabaceae</taxon>
        <taxon>Cercidoideae</taxon>
        <taxon>Cercideae</taxon>
        <taxon>Bauhiniinae</taxon>
        <taxon>Bauhinia</taxon>
    </lineage>
</organism>
<accession>A0ACB9QBC9</accession>
<protein>
    <submittedName>
        <fullName evidence="1">Uncharacterized protein</fullName>
    </submittedName>
</protein>
<name>A0ACB9QBC9_BAUVA</name>
<evidence type="ECO:0000313" key="2">
    <source>
        <dbReference type="Proteomes" id="UP000828941"/>
    </source>
</evidence>
<gene>
    <name evidence="1" type="ORF">L6164_001147</name>
</gene>
<dbReference type="EMBL" id="CM039426">
    <property type="protein sequence ID" value="KAI4357181.1"/>
    <property type="molecule type" value="Genomic_DNA"/>
</dbReference>
<dbReference type="Proteomes" id="UP000828941">
    <property type="component" value="Chromosome 1"/>
</dbReference>
<sequence>MGIVGMIYQRVRLGQWEIGKMSEETILHVLRDCVKAKQVWDLLVRMEVHRSFNRAELRVWILMNLTDKLGVGDWDWSHTWATGIWLLWSWRNKDLFEANFRRPTNPTMALW</sequence>
<comment type="caution">
    <text evidence="1">The sequence shown here is derived from an EMBL/GenBank/DDBJ whole genome shotgun (WGS) entry which is preliminary data.</text>
</comment>
<keyword evidence="2" id="KW-1185">Reference proteome</keyword>
<proteinExistence type="predicted"/>